<comment type="caution">
    <text evidence="7">The sequence shown here is derived from an EMBL/GenBank/DDBJ whole genome shotgun (WGS) entry which is preliminary data.</text>
</comment>
<keyword evidence="2" id="KW-0805">Transcription regulation</keyword>
<dbReference type="SUPFAM" id="SSF88659">
    <property type="entry name" value="Sigma3 and sigma4 domains of RNA polymerase sigma factors"/>
    <property type="match status" value="1"/>
</dbReference>
<reference evidence="7" key="1">
    <citation type="submission" date="2023-06" db="EMBL/GenBank/DDBJ databases">
        <title>Genomic of Parafulvivirga corallium.</title>
        <authorList>
            <person name="Wang G."/>
        </authorList>
    </citation>
    <scope>NUCLEOTIDE SEQUENCE</scope>
    <source>
        <strain evidence="7">BMA10</strain>
    </source>
</reference>
<protein>
    <submittedName>
        <fullName evidence="7">Sigma-70 family RNA polymerase sigma factor</fullName>
    </submittedName>
</protein>
<organism evidence="7 8">
    <name type="scientific">Splendidivirga corallicola</name>
    <dbReference type="NCBI Taxonomy" id="3051826"/>
    <lineage>
        <taxon>Bacteria</taxon>
        <taxon>Pseudomonadati</taxon>
        <taxon>Bacteroidota</taxon>
        <taxon>Cytophagia</taxon>
        <taxon>Cytophagales</taxon>
        <taxon>Splendidivirgaceae</taxon>
        <taxon>Splendidivirga</taxon>
    </lineage>
</organism>
<dbReference type="RefSeq" id="WP_346750032.1">
    <property type="nucleotide sequence ID" value="NZ_JAUJEA010000001.1"/>
</dbReference>
<dbReference type="Gene3D" id="1.10.10.10">
    <property type="entry name" value="Winged helix-like DNA-binding domain superfamily/Winged helix DNA-binding domain"/>
    <property type="match status" value="1"/>
</dbReference>
<feature type="domain" description="RNA polymerase sigma-70 region 2" evidence="5">
    <location>
        <begin position="30"/>
        <end position="95"/>
    </location>
</feature>
<dbReference type="PANTHER" id="PTHR43133">
    <property type="entry name" value="RNA POLYMERASE ECF-TYPE SIGMA FACTO"/>
    <property type="match status" value="1"/>
</dbReference>
<dbReference type="InterPro" id="IPR013325">
    <property type="entry name" value="RNA_pol_sigma_r2"/>
</dbReference>
<keyword evidence="8" id="KW-1185">Reference proteome</keyword>
<dbReference type="Proteomes" id="UP001172082">
    <property type="component" value="Unassembled WGS sequence"/>
</dbReference>
<keyword evidence="4" id="KW-0804">Transcription</keyword>
<gene>
    <name evidence="7" type="ORF">QQ008_01495</name>
</gene>
<sequence>MGKSNLEMPTDEQLWKQFKSGNKEAFARIYRVNVEALYKYGSKFTDNSELVEDAIQDLFLIMWRKRSKLSDINAIKPYLLGSLRKNLLRELKRNKIAGHKNTFYDNQFHLEFSHEDLIISEQLQEETLHNLKKVLEQLTKRQREVLYLKYYNDLSYEEISSIMSLNYQSTRNLVYNALKSLKEHFPTFTLGPLLCMQQLL</sequence>
<dbReference type="Gene3D" id="1.10.1740.10">
    <property type="match status" value="1"/>
</dbReference>
<dbReference type="NCBIfam" id="TIGR02937">
    <property type="entry name" value="sigma70-ECF"/>
    <property type="match status" value="1"/>
</dbReference>
<dbReference type="SUPFAM" id="SSF88946">
    <property type="entry name" value="Sigma2 domain of RNA polymerase sigma factors"/>
    <property type="match status" value="1"/>
</dbReference>
<evidence type="ECO:0000256" key="2">
    <source>
        <dbReference type="ARBA" id="ARBA00023015"/>
    </source>
</evidence>
<dbReference type="CDD" id="cd06171">
    <property type="entry name" value="Sigma70_r4"/>
    <property type="match status" value="1"/>
</dbReference>
<name>A0ABT8KH12_9BACT</name>
<proteinExistence type="inferred from homology"/>
<dbReference type="EMBL" id="JAUJEA010000001">
    <property type="protein sequence ID" value="MDN5200004.1"/>
    <property type="molecule type" value="Genomic_DNA"/>
</dbReference>
<evidence type="ECO:0000256" key="3">
    <source>
        <dbReference type="ARBA" id="ARBA00023082"/>
    </source>
</evidence>
<dbReference type="Pfam" id="PF04542">
    <property type="entry name" value="Sigma70_r2"/>
    <property type="match status" value="1"/>
</dbReference>
<evidence type="ECO:0000256" key="1">
    <source>
        <dbReference type="ARBA" id="ARBA00010641"/>
    </source>
</evidence>
<keyword evidence="3" id="KW-0731">Sigma factor</keyword>
<evidence type="ECO:0000313" key="8">
    <source>
        <dbReference type="Proteomes" id="UP001172082"/>
    </source>
</evidence>
<evidence type="ECO:0000313" key="7">
    <source>
        <dbReference type="EMBL" id="MDN5200004.1"/>
    </source>
</evidence>
<evidence type="ECO:0000259" key="5">
    <source>
        <dbReference type="Pfam" id="PF04542"/>
    </source>
</evidence>
<accession>A0ABT8KH12</accession>
<dbReference type="InterPro" id="IPR039425">
    <property type="entry name" value="RNA_pol_sigma-70-like"/>
</dbReference>
<dbReference type="InterPro" id="IPR013324">
    <property type="entry name" value="RNA_pol_sigma_r3/r4-like"/>
</dbReference>
<dbReference type="InterPro" id="IPR014284">
    <property type="entry name" value="RNA_pol_sigma-70_dom"/>
</dbReference>
<feature type="domain" description="RNA polymerase sigma factor 70 region 4 type 2" evidence="6">
    <location>
        <begin position="130"/>
        <end position="181"/>
    </location>
</feature>
<dbReference type="InterPro" id="IPR013249">
    <property type="entry name" value="RNA_pol_sigma70_r4_t2"/>
</dbReference>
<comment type="similarity">
    <text evidence="1">Belongs to the sigma-70 factor family. ECF subfamily.</text>
</comment>
<dbReference type="InterPro" id="IPR036388">
    <property type="entry name" value="WH-like_DNA-bd_sf"/>
</dbReference>
<evidence type="ECO:0000256" key="4">
    <source>
        <dbReference type="ARBA" id="ARBA00023163"/>
    </source>
</evidence>
<evidence type="ECO:0000259" key="6">
    <source>
        <dbReference type="Pfam" id="PF08281"/>
    </source>
</evidence>
<dbReference type="PANTHER" id="PTHR43133:SF46">
    <property type="entry name" value="RNA POLYMERASE SIGMA-70 FACTOR ECF SUBFAMILY"/>
    <property type="match status" value="1"/>
</dbReference>
<dbReference type="InterPro" id="IPR007627">
    <property type="entry name" value="RNA_pol_sigma70_r2"/>
</dbReference>
<dbReference type="Pfam" id="PF08281">
    <property type="entry name" value="Sigma70_r4_2"/>
    <property type="match status" value="1"/>
</dbReference>